<proteinExistence type="predicted"/>
<protein>
    <submittedName>
        <fullName evidence="2">Uncharacterized protein</fullName>
    </submittedName>
</protein>
<dbReference type="Proteomes" id="UP000184428">
    <property type="component" value="Unassembled WGS sequence"/>
</dbReference>
<feature type="region of interest" description="Disordered" evidence="1">
    <location>
        <begin position="1"/>
        <end position="193"/>
    </location>
</feature>
<gene>
    <name evidence="2" type="ORF">SAMN05660350_04837</name>
</gene>
<evidence type="ECO:0000256" key="1">
    <source>
        <dbReference type="SAM" id="MobiDB-lite"/>
    </source>
</evidence>
<sequence length="322" mass="33647">MDRGRHPLNGRRGAGRLHHRELGSSPWGSAGLAATVLRAARRGTRQRGQDGDRVSSRRPPRAGAVDRPRCARAPCIEAPVPRRSGSSSVGAGSRGLAGPDVEGARGGRAGQEPRRRATSPPGERPEPGRRSGTYQGSRSGEDLLRSTAYPICAKTSSRAGPPLGASGGNQPAAGQLPRLSRSTSTGASPVSARCRTPCWAVPRGRAPSSDRFLASAAMTTPQPSGSCCRPTSPRADTPHAPGRRMPLISQGRRGGHWSRADAGDPGDGPRPTRRHPVGRRQRAQLPAARNCSTTSALMRPRALTSMPCPAAHARTAAGSYPA</sequence>
<name>A0A1M7V0X6_9ACTN</name>
<organism evidence="2 3">
    <name type="scientific">Geodermatophilus obscurus</name>
    <dbReference type="NCBI Taxonomy" id="1861"/>
    <lineage>
        <taxon>Bacteria</taxon>
        <taxon>Bacillati</taxon>
        <taxon>Actinomycetota</taxon>
        <taxon>Actinomycetes</taxon>
        <taxon>Geodermatophilales</taxon>
        <taxon>Geodermatophilaceae</taxon>
        <taxon>Geodermatophilus</taxon>
    </lineage>
</organism>
<evidence type="ECO:0000313" key="3">
    <source>
        <dbReference type="Proteomes" id="UP000184428"/>
    </source>
</evidence>
<dbReference type="EMBL" id="FRDM01000062">
    <property type="protein sequence ID" value="SHN88847.1"/>
    <property type="molecule type" value="Genomic_DNA"/>
</dbReference>
<feature type="compositionally biased region" description="Low complexity" evidence="1">
    <location>
        <begin position="78"/>
        <end position="98"/>
    </location>
</feature>
<reference evidence="2 3" key="1">
    <citation type="submission" date="2016-12" db="EMBL/GenBank/DDBJ databases">
        <authorList>
            <person name="Song W.-J."/>
            <person name="Kurnit D.M."/>
        </authorList>
    </citation>
    <scope>NUCLEOTIDE SEQUENCE [LARGE SCALE GENOMIC DNA]</scope>
    <source>
        <strain evidence="2 3">DSM 43162</strain>
    </source>
</reference>
<accession>A0A1M7V0X6</accession>
<feature type="region of interest" description="Disordered" evidence="1">
    <location>
        <begin position="216"/>
        <end position="299"/>
    </location>
</feature>
<dbReference type="AlphaFoldDB" id="A0A1M7V0X6"/>
<evidence type="ECO:0000313" key="2">
    <source>
        <dbReference type="EMBL" id="SHN88847.1"/>
    </source>
</evidence>
<feature type="compositionally biased region" description="Basic residues" evidence="1">
    <location>
        <begin position="271"/>
        <end position="282"/>
    </location>
</feature>
<feature type="compositionally biased region" description="Basic residues" evidence="1">
    <location>
        <begin position="1"/>
        <end position="19"/>
    </location>
</feature>